<dbReference type="GO" id="GO:0001228">
    <property type="term" value="F:DNA-binding transcription activator activity, RNA polymerase II-specific"/>
    <property type="evidence" value="ECO:0007669"/>
    <property type="project" value="TreeGrafter"/>
</dbReference>
<dbReference type="PROSITE" id="PS50217">
    <property type="entry name" value="BZIP"/>
    <property type="match status" value="1"/>
</dbReference>
<dbReference type="EMBL" id="CAVMBE010000086">
    <property type="protein sequence ID" value="CAK4033431.1"/>
    <property type="molecule type" value="Genomic_DNA"/>
</dbReference>
<evidence type="ECO:0000313" key="6">
    <source>
        <dbReference type="Proteomes" id="UP001296104"/>
    </source>
</evidence>
<feature type="domain" description="BZIP" evidence="4">
    <location>
        <begin position="77"/>
        <end position="135"/>
    </location>
</feature>
<comment type="caution">
    <text evidence="5">The sequence shown here is derived from an EMBL/GenBank/DDBJ whole genome shotgun (WGS) entry which is preliminary data.</text>
</comment>
<protein>
    <submittedName>
        <fullName evidence="5">Related to transcription factor pap1</fullName>
    </submittedName>
</protein>
<gene>
    <name evidence="5" type="ORF">LECACI_7A008589</name>
</gene>
<comment type="subcellular location">
    <subcellularLocation>
        <location evidence="1">Nucleus</location>
    </subcellularLocation>
</comment>
<dbReference type="PANTHER" id="PTHR40621">
    <property type="entry name" value="TRANSCRIPTION FACTOR KAPC-RELATED"/>
    <property type="match status" value="1"/>
</dbReference>
<name>A0AAI8Z6T2_9PEZI</name>
<feature type="region of interest" description="Disordered" evidence="3">
    <location>
        <begin position="1"/>
        <end position="93"/>
    </location>
</feature>
<dbReference type="PANTHER" id="PTHR40621:SF6">
    <property type="entry name" value="AP-1-LIKE TRANSCRIPTION FACTOR YAP1-RELATED"/>
    <property type="match status" value="1"/>
</dbReference>
<keyword evidence="2" id="KW-0539">Nucleus</keyword>
<organism evidence="5 6">
    <name type="scientific">Lecanosticta acicola</name>
    <dbReference type="NCBI Taxonomy" id="111012"/>
    <lineage>
        <taxon>Eukaryota</taxon>
        <taxon>Fungi</taxon>
        <taxon>Dikarya</taxon>
        <taxon>Ascomycota</taxon>
        <taxon>Pezizomycotina</taxon>
        <taxon>Dothideomycetes</taxon>
        <taxon>Dothideomycetidae</taxon>
        <taxon>Mycosphaerellales</taxon>
        <taxon>Mycosphaerellaceae</taxon>
        <taxon>Lecanosticta</taxon>
    </lineage>
</organism>
<evidence type="ECO:0000259" key="4">
    <source>
        <dbReference type="PROSITE" id="PS50217"/>
    </source>
</evidence>
<evidence type="ECO:0000313" key="5">
    <source>
        <dbReference type="EMBL" id="CAK4033431.1"/>
    </source>
</evidence>
<dbReference type="SUPFAM" id="SSF57959">
    <property type="entry name" value="Leucine zipper domain"/>
    <property type="match status" value="1"/>
</dbReference>
<evidence type="ECO:0000256" key="3">
    <source>
        <dbReference type="SAM" id="MobiDB-lite"/>
    </source>
</evidence>
<dbReference type="InterPro" id="IPR004827">
    <property type="entry name" value="bZIP"/>
</dbReference>
<feature type="compositionally biased region" description="Polar residues" evidence="3">
    <location>
        <begin position="158"/>
        <end position="177"/>
    </location>
</feature>
<feature type="compositionally biased region" description="Basic and acidic residues" evidence="3">
    <location>
        <begin position="50"/>
        <end position="81"/>
    </location>
</feature>
<sequence length="402" mass="44968">MATYSPGNHPMPHGLPPVDQTMNQDADYDPSPTSSAKGGSGGLDIFKNLTSEKKQTKDGQPPKRRGPKPDSKPALTRRQELNRQAQRTHRERKELYIKALEQEVLRLKEAFSQTSREKDAMIEENRRLKELLSQHGISYDFASNPINFMRENSGYGATESSGSISGSYRGTSESTGFSPPPSGHQKGQAPNMSAVQANQAAQMRNMAQLPSNRLDYDQIGIDFVLTLERPCMDHMQYLMVRSHNPEGQPFHHPMENADDAEHEHMAGHALMATAPSYSHVMEKPAEKYPHQMPADLDSTSLVKLLQLSSRLPLDREGEITPVMAWSMIYGHERVAELEAQDLERIKNNLAGKVRCYGFGAVLEEFEVRDALGGVLAETTALQNSVRPLPHSRSLFTKTFIYR</sequence>
<keyword evidence="6" id="KW-1185">Reference proteome</keyword>
<feature type="region of interest" description="Disordered" evidence="3">
    <location>
        <begin position="156"/>
        <end position="191"/>
    </location>
</feature>
<dbReference type="GO" id="GO:0090575">
    <property type="term" value="C:RNA polymerase II transcription regulator complex"/>
    <property type="evidence" value="ECO:0007669"/>
    <property type="project" value="TreeGrafter"/>
</dbReference>
<reference evidence="5" key="1">
    <citation type="submission" date="2023-11" db="EMBL/GenBank/DDBJ databases">
        <authorList>
            <person name="Alioto T."/>
            <person name="Alioto T."/>
            <person name="Gomez Garrido J."/>
        </authorList>
    </citation>
    <scope>NUCLEOTIDE SEQUENCE</scope>
</reference>
<dbReference type="Gene3D" id="1.20.5.170">
    <property type="match status" value="1"/>
</dbReference>
<dbReference type="CDD" id="cd14688">
    <property type="entry name" value="bZIP_YAP"/>
    <property type="match status" value="1"/>
</dbReference>
<evidence type="ECO:0000256" key="2">
    <source>
        <dbReference type="ARBA" id="ARBA00023242"/>
    </source>
</evidence>
<dbReference type="InterPro" id="IPR050936">
    <property type="entry name" value="AP-1-like"/>
</dbReference>
<dbReference type="SMART" id="SM00338">
    <property type="entry name" value="BRLZ"/>
    <property type="match status" value="1"/>
</dbReference>
<dbReference type="GO" id="GO:0000976">
    <property type="term" value="F:transcription cis-regulatory region binding"/>
    <property type="evidence" value="ECO:0007669"/>
    <property type="project" value="InterPro"/>
</dbReference>
<dbReference type="Proteomes" id="UP001296104">
    <property type="component" value="Unassembled WGS sequence"/>
</dbReference>
<evidence type="ECO:0000256" key="1">
    <source>
        <dbReference type="ARBA" id="ARBA00004123"/>
    </source>
</evidence>
<proteinExistence type="predicted"/>
<dbReference type="InterPro" id="IPR046347">
    <property type="entry name" value="bZIP_sf"/>
</dbReference>
<dbReference type="AlphaFoldDB" id="A0AAI8Z6T2"/>
<accession>A0AAI8Z6T2</accession>